<dbReference type="RefSeq" id="WP_088620987.1">
    <property type="nucleotide sequence ID" value="NZ_CP022129.1"/>
</dbReference>
<reference evidence="1 2" key="1">
    <citation type="submission" date="2017-06" db="EMBL/GenBank/DDBJ databases">
        <title>Genome Sequencing of the methanotroph Methylovulum psychrotolerants str. HV10-M2 isolated from a high-altitude environment.</title>
        <authorList>
            <person name="Mateos-Rivera A."/>
        </authorList>
    </citation>
    <scope>NUCLEOTIDE SEQUENCE [LARGE SCALE GENOMIC DNA]</scope>
    <source>
        <strain evidence="1 2">HV10_M2</strain>
    </source>
</reference>
<gene>
    <name evidence="1" type="ORF">CEK71_19745</name>
</gene>
<keyword evidence="2" id="KW-1185">Reference proteome</keyword>
<dbReference type="KEGG" id="mpsy:CEK71_19745"/>
<proteinExistence type="predicted"/>
<sequence>MSKAQDLYQARLLELNRHKEAVPETAPQAVGNPPPVADHPTADEIEIDFFVYGSDRTKRVKNMLSFYLLNETIIDIPYIQIRKVKSHQNALIQLFTGDSIITLEGTKVNFIRERIKHGSLSYVREGGKKNPPQTPDGVAVYSITETSFTDLEE</sequence>
<evidence type="ECO:0000313" key="2">
    <source>
        <dbReference type="Proteomes" id="UP000197019"/>
    </source>
</evidence>
<protein>
    <submittedName>
        <fullName evidence="1">Uncharacterized protein</fullName>
    </submittedName>
</protein>
<dbReference type="AlphaFoldDB" id="A0A1Z4C3J8"/>
<dbReference type="Proteomes" id="UP000197019">
    <property type="component" value="Chromosome"/>
</dbReference>
<name>A0A1Z4C3J8_9GAMM</name>
<organism evidence="1 2">
    <name type="scientific">Methylovulum psychrotolerans</name>
    <dbReference type="NCBI Taxonomy" id="1704499"/>
    <lineage>
        <taxon>Bacteria</taxon>
        <taxon>Pseudomonadati</taxon>
        <taxon>Pseudomonadota</taxon>
        <taxon>Gammaproteobacteria</taxon>
        <taxon>Methylococcales</taxon>
        <taxon>Methylococcaceae</taxon>
        <taxon>Methylovulum</taxon>
    </lineage>
</organism>
<accession>A0A1Z4C3J8</accession>
<evidence type="ECO:0000313" key="1">
    <source>
        <dbReference type="EMBL" id="ASF48117.1"/>
    </source>
</evidence>
<dbReference type="EMBL" id="CP022129">
    <property type="protein sequence ID" value="ASF48117.1"/>
    <property type="molecule type" value="Genomic_DNA"/>
</dbReference>